<evidence type="ECO:0000259" key="8">
    <source>
        <dbReference type="PROSITE" id="PS50928"/>
    </source>
</evidence>
<evidence type="ECO:0000313" key="10">
    <source>
        <dbReference type="Proteomes" id="UP001165124"/>
    </source>
</evidence>
<evidence type="ECO:0000256" key="2">
    <source>
        <dbReference type="ARBA" id="ARBA00022448"/>
    </source>
</evidence>
<dbReference type="EMBL" id="BSRZ01000001">
    <property type="protein sequence ID" value="GLW62468.1"/>
    <property type="molecule type" value="Genomic_DNA"/>
</dbReference>
<dbReference type="InterPro" id="IPR035906">
    <property type="entry name" value="MetI-like_sf"/>
</dbReference>
<dbReference type="InterPro" id="IPR051204">
    <property type="entry name" value="ABC_transp_perm/SBD"/>
</dbReference>
<dbReference type="GO" id="GO:0055085">
    <property type="term" value="P:transmembrane transport"/>
    <property type="evidence" value="ECO:0007669"/>
    <property type="project" value="InterPro"/>
</dbReference>
<dbReference type="SUPFAM" id="SSF161098">
    <property type="entry name" value="MetI-like"/>
    <property type="match status" value="1"/>
</dbReference>
<evidence type="ECO:0000256" key="1">
    <source>
        <dbReference type="ARBA" id="ARBA00004141"/>
    </source>
</evidence>
<dbReference type="Pfam" id="PF00528">
    <property type="entry name" value="BPD_transp_1"/>
    <property type="match status" value="1"/>
</dbReference>
<dbReference type="InterPro" id="IPR000515">
    <property type="entry name" value="MetI-like"/>
</dbReference>
<feature type="transmembrane region" description="Helical" evidence="6">
    <location>
        <begin position="74"/>
        <end position="93"/>
    </location>
</feature>
<dbReference type="Proteomes" id="UP001165124">
    <property type="component" value="Unassembled WGS sequence"/>
</dbReference>
<evidence type="ECO:0000256" key="7">
    <source>
        <dbReference type="SAM" id="MobiDB-lite"/>
    </source>
</evidence>
<comment type="subcellular location">
    <subcellularLocation>
        <location evidence="6">Cell membrane</location>
        <topology evidence="6">Multi-pass membrane protein</topology>
    </subcellularLocation>
    <subcellularLocation>
        <location evidence="1">Membrane</location>
        <topology evidence="1">Multi-pass membrane protein</topology>
    </subcellularLocation>
</comment>
<feature type="transmembrane region" description="Helical" evidence="6">
    <location>
        <begin position="31"/>
        <end position="53"/>
    </location>
</feature>
<feature type="transmembrane region" description="Helical" evidence="6">
    <location>
        <begin position="164"/>
        <end position="184"/>
    </location>
</feature>
<proteinExistence type="inferred from homology"/>
<name>A0A9W6PT29_9ACTN</name>
<keyword evidence="10" id="KW-1185">Reference proteome</keyword>
<comment type="caution">
    <text evidence="9">The sequence shown here is derived from an EMBL/GenBank/DDBJ whole genome shotgun (WGS) entry which is preliminary data.</text>
</comment>
<keyword evidence="4 6" id="KW-1133">Transmembrane helix</keyword>
<keyword evidence="2 6" id="KW-0813">Transport</keyword>
<feature type="domain" description="ABC transmembrane type-1" evidence="8">
    <location>
        <begin position="27"/>
        <end position="213"/>
    </location>
</feature>
<feature type="region of interest" description="Disordered" evidence="7">
    <location>
        <begin position="226"/>
        <end position="261"/>
    </location>
</feature>
<evidence type="ECO:0000256" key="6">
    <source>
        <dbReference type="RuleBase" id="RU363032"/>
    </source>
</evidence>
<dbReference type="Gene3D" id="1.10.3720.10">
    <property type="entry name" value="MetI-like"/>
    <property type="match status" value="1"/>
</dbReference>
<sequence length="261" mass="27184">MNVIWNSLSWFGEPGRWSGPDGIPTRLLEHLWYSLLAFAITVAIALPLGLVLGHLRRGRAAAAAGFLVMSSANAARALPTLGLLILAVIMTSAGDLVPILIPLIALAIPPVLVNAYAGIQQVEPGLRDAAEGMGMTGRQVLARVELPVAMPLILLGLRTALIQIISTATIAAYVGLGGLGRYIVDGYSRQDYDSMAGGAILVIVLAIATQLAFAVLERAVVSPGVRPAERGRARPGTKRRARGAPPDAIPAEGRGALGGSR</sequence>
<dbReference type="CDD" id="cd06261">
    <property type="entry name" value="TM_PBP2"/>
    <property type="match status" value="1"/>
</dbReference>
<evidence type="ECO:0000256" key="5">
    <source>
        <dbReference type="ARBA" id="ARBA00023136"/>
    </source>
</evidence>
<feature type="transmembrane region" description="Helical" evidence="6">
    <location>
        <begin position="99"/>
        <end position="119"/>
    </location>
</feature>
<organism evidence="9 10">
    <name type="scientific">Actinomadura rubrobrunea</name>
    <dbReference type="NCBI Taxonomy" id="115335"/>
    <lineage>
        <taxon>Bacteria</taxon>
        <taxon>Bacillati</taxon>
        <taxon>Actinomycetota</taxon>
        <taxon>Actinomycetes</taxon>
        <taxon>Streptosporangiales</taxon>
        <taxon>Thermomonosporaceae</taxon>
        <taxon>Actinomadura</taxon>
    </lineage>
</organism>
<evidence type="ECO:0000256" key="4">
    <source>
        <dbReference type="ARBA" id="ARBA00022989"/>
    </source>
</evidence>
<evidence type="ECO:0000313" key="9">
    <source>
        <dbReference type="EMBL" id="GLW62468.1"/>
    </source>
</evidence>
<dbReference type="RefSeq" id="WP_083950819.1">
    <property type="nucleotide sequence ID" value="NZ_BSRZ01000001.1"/>
</dbReference>
<protein>
    <submittedName>
        <fullName evidence="9">Glycine/betaine ABC transporter permease</fullName>
    </submittedName>
</protein>
<reference evidence="9" key="1">
    <citation type="submission" date="2023-02" db="EMBL/GenBank/DDBJ databases">
        <title>Actinomadura rubrobrunea NBRC 14622.</title>
        <authorList>
            <person name="Ichikawa N."/>
            <person name="Sato H."/>
            <person name="Tonouchi N."/>
        </authorList>
    </citation>
    <scope>NUCLEOTIDE SEQUENCE</scope>
    <source>
        <strain evidence="9">NBRC 14622</strain>
    </source>
</reference>
<dbReference type="AlphaFoldDB" id="A0A9W6PT29"/>
<feature type="compositionally biased region" description="Basic residues" evidence="7">
    <location>
        <begin position="233"/>
        <end position="242"/>
    </location>
</feature>
<keyword evidence="3 6" id="KW-0812">Transmembrane</keyword>
<dbReference type="GO" id="GO:0031460">
    <property type="term" value="P:glycine betaine transport"/>
    <property type="evidence" value="ECO:0007669"/>
    <property type="project" value="TreeGrafter"/>
</dbReference>
<comment type="similarity">
    <text evidence="6">Belongs to the binding-protein-dependent transport system permease family.</text>
</comment>
<dbReference type="PANTHER" id="PTHR30177">
    <property type="entry name" value="GLYCINE BETAINE/L-PROLINE TRANSPORT SYSTEM PERMEASE PROTEIN PROW"/>
    <property type="match status" value="1"/>
</dbReference>
<keyword evidence="5 6" id="KW-0472">Membrane</keyword>
<accession>A0A9W6PT29</accession>
<gene>
    <name evidence="9" type="primary">proW</name>
    <name evidence="9" type="ORF">Arub01_07120</name>
</gene>
<dbReference type="PANTHER" id="PTHR30177:SF33">
    <property type="entry name" value="POSSIBLE OSMOPROTECTANT (GLYCINE BETAINE_CARNITINE_CHOLINE_L-PROLINE) TRANSPORT INTEGRAL MEMBRANE PROTEIN ABC TRANSPORTER PROZ"/>
    <property type="match status" value="1"/>
</dbReference>
<dbReference type="GO" id="GO:0005886">
    <property type="term" value="C:plasma membrane"/>
    <property type="evidence" value="ECO:0007669"/>
    <property type="project" value="UniProtKB-SubCell"/>
</dbReference>
<dbReference type="PROSITE" id="PS50928">
    <property type="entry name" value="ABC_TM1"/>
    <property type="match status" value="1"/>
</dbReference>
<feature type="transmembrane region" description="Helical" evidence="6">
    <location>
        <begin position="196"/>
        <end position="216"/>
    </location>
</feature>
<evidence type="ECO:0000256" key="3">
    <source>
        <dbReference type="ARBA" id="ARBA00022692"/>
    </source>
</evidence>